<dbReference type="Pfam" id="PF00550">
    <property type="entry name" value="PP-binding"/>
    <property type="match status" value="1"/>
</dbReference>
<feature type="compositionally biased region" description="Low complexity" evidence="7">
    <location>
        <begin position="1656"/>
        <end position="1685"/>
    </location>
</feature>
<feature type="region of interest" description="C-terminal hotdog fold" evidence="6">
    <location>
        <begin position="1497"/>
        <end position="1643"/>
    </location>
</feature>
<evidence type="ECO:0000256" key="5">
    <source>
        <dbReference type="ARBA" id="ARBA00022679"/>
    </source>
</evidence>
<dbReference type="SMART" id="SM00825">
    <property type="entry name" value="PKS_KS"/>
    <property type="match status" value="1"/>
</dbReference>
<dbReference type="Pfam" id="PF02801">
    <property type="entry name" value="Ketoacyl-synt_C"/>
    <property type="match status" value="1"/>
</dbReference>
<dbReference type="FunFam" id="3.10.129.110:FF:000001">
    <property type="entry name" value="Sterigmatocystin biosynthesis polyketide synthase"/>
    <property type="match status" value="1"/>
</dbReference>
<dbReference type="RefSeq" id="XP_025513291.1">
    <property type="nucleotide sequence ID" value="XM_025662415.1"/>
</dbReference>
<dbReference type="InterPro" id="IPR036736">
    <property type="entry name" value="ACP-like_sf"/>
</dbReference>
<evidence type="ECO:0000313" key="11">
    <source>
        <dbReference type="EMBL" id="RAH55369.1"/>
    </source>
</evidence>
<dbReference type="PANTHER" id="PTHR43775">
    <property type="entry name" value="FATTY ACID SYNTHASE"/>
    <property type="match status" value="1"/>
</dbReference>
<feature type="domain" description="Carrier" evidence="8">
    <location>
        <begin position="1734"/>
        <end position="1811"/>
    </location>
</feature>
<feature type="region of interest" description="N-terminal hotdog fold" evidence="6">
    <location>
        <begin position="1330"/>
        <end position="1466"/>
    </location>
</feature>
<feature type="domain" description="Ketosynthase family 3 (KS3)" evidence="9">
    <location>
        <begin position="402"/>
        <end position="835"/>
    </location>
</feature>
<dbReference type="GO" id="GO:0006633">
    <property type="term" value="P:fatty acid biosynthetic process"/>
    <property type="evidence" value="ECO:0007669"/>
    <property type="project" value="InterPro"/>
</dbReference>
<keyword evidence="3" id="KW-0596">Phosphopantetheine</keyword>
<dbReference type="FunFam" id="1.10.1200.10:FF:000011">
    <property type="entry name" value="Sterigmatocystin biosynthesis polyketide synthase"/>
    <property type="match status" value="1"/>
</dbReference>
<dbReference type="Proteomes" id="UP000249526">
    <property type="component" value="Unassembled WGS sequence"/>
</dbReference>
<dbReference type="InterPro" id="IPR020841">
    <property type="entry name" value="PKS_Beta-ketoAc_synthase_dom"/>
</dbReference>
<dbReference type="Gene3D" id="3.40.366.10">
    <property type="entry name" value="Malonyl-Coenzyme A Acyl Carrier Protein, domain 2"/>
    <property type="match status" value="2"/>
</dbReference>
<dbReference type="Pfam" id="PF00698">
    <property type="entry name" value="Acyl_transf_1"/>
    <property type="match status" value="1"/>
</dbReference>
<dbReference type="SUPFAM" id="SSF47336">
    <property type="entry name" value="ACP-like"/>
    <property type="match status" value="1"/>
</dbReference>
<comment type="cofactor">
    <cofactor evidence="1">
        <name>pantetheine 4'-phosphate</name>
        <dbReference type="ChEBI" id="CHEBI:47942"/>
    </cofactor>
</comment>
<dbReference type="PROSITE" id="PS00606">
    <property type="entry name" value="KS3_1"/>
    <property type="match status" value="1"/>
</dbReference>
<evidence type="ECO:0000256" key="1">
    <source>
        <dbReference type="ARBA" id="ARBA00001957"/>
    </source>
</evidence>
<dbReference type="InterPro" id="IPR018201">
    <property type="entry name" value="Ketoacyl_synth_AS"/>
</dbReference>
<evidence type="ECO:0000256" key="2">
    <source>
        <dbReference type="ARBA" id="ARBA00005179"/>
    </source>
</evidence>
<dbReference type="InterPro" id="IPR049900">
    <property type="entry name" value="PKS_mFAS_DH"/>
</dbReference>
<reference evidence="11 12" key="1">
    <citation type="submission" date="2018-02" db="EMBL/GenBank/DDBJ databases">
        <title>The genomes of Aspergillus section Nigri reveals drivers in fungal speciation.</title>
        <authorList>
            <consortium name="DOE Joint Genome Institute"/>
            <person name="Vesth T.C."/>
            <person name="Nybo J."/>
            <person name="Theobald S."/>
            <person name="Brandl J."/>
            <person name="Frisvad J.C."/>
            <person name="Nielsen K.F."/>
            <person name="Lyhne E.K."/>
            <person name="Kogle M.E."/>
            <person name="Kuo A."/>
            <person name="Riley R."/>
            <person name="Clum A."/>
            <person name="Nolan M."/>
            <person name="Lipzen A."/>
            <person name="Salamov A."/>
            <person name="Henrissat B."/>
            <person name="Wiebenga A."/>
            <person name="De vries R.P."/>
            <person name="Grigoriev I.V."/>
            <person name="Mortensen U.H."/>
            <person name="Andersen M.R."/>
            <person name="Baker S.E."/>
        </authorList>
    </citation>
    <scope>NUCLEOTIDE SEQUENCE [LARGE SCALE GENOMIC DNA]</scope>
    <source>
        <strain evidence="11 12">CBS 112811</strain>
    </source>
</reference>
<dbReference type="InterPro" id="IPR042104">
    <property type="entry name" value="PKS_dehydratase_sf"/>
</dbReference>
<feature type="active site" description="Proton donor; for dehydratase activity" evidence="6">
    <location>
        <position position="1554"/>
    </location>
</feature>
<dbReference type="Pfam" id="PF00109">
    <property type="entry name" value="ketoacyl-synt"/>
    <property type="match status" value="1"/>
</dbReference>
<dbReference type="SMART" id="SM00827">
    <property type="entry name" value="PKS_AT"/>
    <property type="match status" value="1"/>
</dbReference>
<dbReference type="InterPro" id="IPR001227">
    <property type="entry name" value="Ac_transferase_dom_sf"/>
</dbReference>
<proteinExistence type="predicted"/>
<evidence type="ECO:0000259" key="8">
    <source>
        <dbReference type="PROSITE" id="PS50075"/>
    </source>
</evidence>
<dbReference type="Gene3D" id="3.30.70.3290">
    <property type="match status" value="1"/>
</dbReference>
<dbReference type="NCBIfam" id="TIGR04532">
    <property type="entry name" value="PT_fungal_PKS"/>
    <property type="match status" value="1"/>
</dbReference>
<dbReference type="Pfam" id="PF16073">
    <property type="entry name" value="SAT"/>
    <property type="match status" value="1"/>
</dbReference>
<dbReference type="InterPro" id="IPR016039">
    <property type="entry name" value="Thiolase-like"/>
</dbReference>
<dbReference type="CDD" id="cd00833">
    <property type="entry name" value="PKS"/>
    <property type="match status" value="1"/>
</dbReference>
<feature type="active site" description="Proton acceptor; for dehydratase activity" evidence="6">
    <location>
        <position position="1362"/>
    </location>
</feature>
<feature type="domain" description="PKS/mFAS DH" evidence="10">
    <location>
        <begin position="1330"/>
        <end position="1643"/>
    </location>
</feature>
<evidence type="ECO:0000259" key="10">
    <source>
        <dbReference type="PROSITE" id="PS52019"/>
    </source>
</evidence>
<evidence type="ECO:0000313" key="12">
    <source>
        <dbReference type="Proteomes" id="UP000249526"/>
    </source>
</evidence>
<dbReference type="InterPro" id="IPR014030">
    <property type="entry name" value="Ketoacyl_synth_N"/>
</dbReference>
<feature type="compositionally biased region" description="Low complexity" evidence="7">
    <location>
        <begin position="1701"/>
        <end position="1724"/>
    </location>
</feature>
<dbReference type="Gene3D" id="1.10.1200.10">
    <property type="entry name" value="ACP-like"/>
    <property type="match status" value="1"/>
</dbReference>
<dbReference type="InterPro" id="IPR016035">
    <property type="entry name" value="Acyl_Trfase/lysoPLipase"/>
</dbReference>
<dbReference type="Gene3D" id="3.10.129.110">
    <property type="entry name" value="Polyketide synthase dehydratase"/>
    <property type="match status" value="1"/>
</dbReference>
<dbReference type="GO" id="GO:0031177">
    <property type="term" value="F:phosphopantetheine binding"/>
    <property type="evidence" value="ECO:0007669"/>
    <property type="project" value="InterPro"/>
</dbReference>
<dbReference type="InterPro" id="IPR030918">
    <property type="entry name" value="PT_fungal_PKS"/>
</dbReference>
<comment type="pathway">
    <text evidence="2">Secondary metabolite biosynthesis.</text>
</comment>
<dbReference type="GeneID" id="37165817"/>
<dbReference type="Gene3D" id="3.40.47.10">
    <property type="match status" value="1"/>
</dbReference>
<evidence type="ECO:0000256" key="4">
    <source>
        <dbReference type="ARBA" id="ARBA00022553"/>
    </source>
</evidence>
<dbReference type="SMART" id="SM00823">
    <property type="entry name" value="PKS_PP"/>
    <property type="match status" value="1"/>
</dbReference>
<keyword evidence="12" id="KW-1185">Reference proteome</keyword>
<dbReference type="InterPro" id="IPR020806">
    <property type="entry name" value="PKS_PP-bd"/>
</dbReference>
<feature type="region of interest" description="Disordered" evidence="7">
    <location>
        <begin position="1656"/>
        <end position="1732"/>
    </location>
</feature>
<dbReference type="SUPFAM" id="SSF53901">
    <property type="entry name" value="Thiolase-like"/>
    <property type="match status" value="1"/>
</dbReference>
<protein>
    <submittedName>
        <fullName evidence="11">Polyketide synthase</fullName>
    </submittedName>
</protein>
<dbReference type="InterPro" id="IPR050091">
    <property type="entry name" value="PKS_NRPS_Biosynth_Enz"/>
</dbReference>
<sequence length="1811" mass="197348">MKKFTRFGRRFRLILLRRRRLVFFGNEFPNDDLKTLFRGLHRHGKDRRFRQLATFLEESTRVLQNEVAQLPEPLKKLVPHFENLMPLTEVDFRQGPLGAAMESALLTILELGMFIGHYEAEERVWDLSADRTTLAGLSIGLLAAAGVALSTHLAEVVQNGAECVRVSFRLGVYVHDISRKLEAPQADGSLLSWAHVVTGETASDLQEELSRYNTETGTPELLKVFISAADKTSVSVSGPPSRIRAAFRASQRLRYSKSLALPVYDGLCHAAHLYDEETIHRVLHPSGSVIPTSRPVQLALLSSRSGQPFEATTAAELFRAISTELLTGTIFLDNITAGILDRTERCAETAQCQIETYRTSLVFKGLLKALEACFPDRTISTTDLIPWVFQDYGARQPKSCADSKLAIVGMACRMPGGANDLDLFWELLAQGRDTHTTVPADRFDLETHYDPTGETENATRTPFGNFIDQPGLFDAGFFNMSPREAEQTDPMHRLALVTAYEALEMAGVVSGRTPSSNPKRIATFYGQASDDWRELNASQNIGTYAVPGGERAFANGRINYFFKFGGPSFNLDTACSSGLAAVQAACSALWAGEADTVLAGGLNIITDPDNYAGLGNGHFLSRTGQCKVWDQSADGYCRADGVGSVVIKRLEDAEADNDNILAVVLSAATNHSAEAISITHPHAGAQKENYTQVLHQAAVNPLDVSYVELHGTGTQAGDAQEAESVLDVFAPRNHRRRADQPLYLGAVKSNIGHGEAAAGIASLLKVLLMYQKNEIPAHIGIPTVINPAIPTDLEQRQVHLPRSKTAWPRAAGQIRRAIVNSFGAHGGNTTLVLEDAPEKQVTVAREERSTHPVVISAKSKKSLAANLETLLAYLDEKPGTDLGDLSYTTCARRMHHSWRVATAVSDIPALQKFLRNAVNNDAVSQIRPIPTEAPPVVFTFTGQGAYYAGLAQGLFQALPSFRAEVRQLDHLSQRLGFPSIVPVILGEVEEGTATALVTQLSIVIVEIALARLWLLLLGIPAPHAVIGHSLGEYAALAVAGVLSTADALYLVGHRAQLIEEHCTPGSHAMLSVRATITDIERLVGTGPDAPTYELSCQNTHQDTVIGGSIPDLNAIREKLEPEGIKCVNVEVPFAFHTAQMDAVRERLAKAVAAVPFKTPSVPVLSPLLGSVVFDGKSINPEYIVRATREPVQFATAIDAAQELGIVNNQTLWVDIGPHPICASFVRSLVPGARIVSSCRRNEDNFATMAKSLCTLHLAGRTPSWAEYFRPDEQAYSLLRLPKYRWNEVNYWIQYLGTWTLDKAHIKNGSSQKRAITDVPSVSSLRTSLIHQVTEESVDKTTATFKAISDIQHPDFLEAVHGHTMNNCGVATSSIWTDMAMTVGEHLYRRLVPGTDNVLMDLCDFEVQHAQVANTNSNTPQPLALEAHLDLPTRHMSLAWYDVDATTNQRAAAPFATGSIKYPADPTGAVWSTEWSRITHLIQGRIDALQHMAAENKASTLSKPLAYALFKNVVDYAPRYRGMDRVVIHDHEAFSDITLTTDRHGTWHTPPHWIDSVSHLAGLVMNGSDASNTRDFFYVTPGCGSCRMTEPLIPGGKYRNYVRMFPMPDEAHMYAGDLYILREDKIIGVVEQLKFRRVPRLLMDRFFSPNKNAAAHAAPAPAPAAAPVVKKQPPTPTPTETVTSQPAKTEQKQVQHHLPNLTSAAPSTASSSSSPSSSGVATPTTEQEAPVADASAVTGVAGKCLELIANETGLGVAELTADAAFVQLGVDSLMSLVLSEKLRSEMGLEIKSSLFLECPTVGDLTGWLEQYC</sequence>
<dbReference type="InterPro" id="IPR009081">
    <property type="entry name" value="PP-bd_ACP"/>
</dbReference>
<evidence type="ECO:0000259" key="9">
    <source>
        <dbReference type="PROSITE" id="PS52004"/>
    </source>
</evidence>
<dbReference type="PROSITE" id="PS50075">
    <property type="entry name" value="CARRIER"/>
    <property type="match status" value="1"/>
</dbReference>
<keyword evidence="5" id="KW-0808">Transferase</keyword>
<gene>
    <name evidence="11" type="ORF">BO85DRAFT_470664</name>
</gene>
<dbReference type="InterPro" id="IPR014031">
    <property type="entry name" value="Ketoacyl_synth_C"/>
</dbReference>
<evidence type="ECO:0000256" key="3">
    <source>
        <dbReference type="ARBA" id="ARBA00022450"/>
    </source>
</evidence>
<evidence type="ECO:0000256" key="6">
    <source>
        <dbReference type="PROSITE-ProRule" id="PRU01363"/>
    </source>
</evidence>
<dbReference type="Pfam" id="PF22621">
    <property type="entry name" value="CurL-like_PKS_C"/>
    <property type="match status" value="1"/>
</dbReference>
<dbReference type="GO" id="GO:0044550">
    <property type="term" value="P:secondary metabolite biosynthetic process"/>
    <property type="evidence" value="ECO:0007669"/>
    <property type="project" value="UniProtKB-ARBA"/>
</dbReference>
<dbReference type="FunFam" id="3.40.47.10:FF:000031">
    <property type="entry name" value="Sterigmatocystin biosynthesis polyketide synthase"/>
    <property type="match status" value="1"/>
</dbReference>
<name>A0A8G1VJ94_9EURO</name>
<organism evidence="11 12">
    <name type="scientific">Aspergillus piperis CBS 112811</name>
    <dbReference type="NCBI Taxonomy" id="1448313"/>
    <lineage>
        <taxon>Eukaryota</taxon>
        <taxon>Fungi</taxon>
        <taxon>Dikarya</taxon>
        <taxon>Ascomycota</taxon>
        <taxon>Pezizomycotina</taxon>
        <taxon>Eurotiomycetes</taxon>
        <taxon>Eurotiomycetidae</taxon>
        <taxon>Eurotiales</taxon>
        <taxon>Aspergillaceae</taxon>
        <taxon>Aspergillus</taxon>
        <taxon>Aspergillus subgen. Circumdati</taxon>
    </lineage>
</organism>
<accession>A0A8G1VJ94</accession>
<evidence type="ECO:0000256" key="7">
    <source>
        <dbReference type="SAM" id="MobiDB-lite"/>
    </source>
</evidence>
<dbReference type="GO" id="GO:0004312">
    <property type="term" value="F:fatty acid synthase activity"/>
    <property type="evidence" value="ECO:0007669"/>
    <property type="project" value="TreeGrafter"/>
</dbReference>
<dbReference type="FunFam" id="3.40.366.10:FF:000017">
    <property type="entry name" value="Non-reducing polyketide synthase aptA"/>
    <property type="match status" value="1"/>
</dbReference>
<dbReference type="SUPFAM" id="SSF52151">
    <property type="entry name" value="FabD/lysophospholipase-like"/>
    <property type="match status" value="1"/>
</dbReference>
<dbReference type="PANTHER" id="PTHR43775:SF24">
    <property type="entry name" value="NON-REDUCING POLYKETIDE SYNTHASE APTA-RELATED"/>
    <property type="match status" value="1"/>
</dbReference>
<dbReference type="InterPro" id="IPR032088">
    <property type="entry name" value="SAT"/>
</dbReference>
<keyword evidence="4" id="KW-0597">Phosphoprotein</keyword>
<dbReference type="GO" id="GO:0004315">
    <property type="term" value="F:3-oxoacyl-[acyl-carrier-protein] synthase activity"/>
    <property type="evidence" value="ECO:0007669"/>
    <property type="project" value="InterPro"/>
</dbReference>
<dbReference type="PROSITE" id="PS52019">
    <property type="entry name" value="PKS_MFAS_DH"/>
    <property type="match status" value="1"/>
</dbReference>
<dbReference type="PROSITE" id="PS52004">
    <property type="entry name" value="KS3_2"/>
    <property type="match status" value="1"/>
</dbReference>
<dbReference type="InterPro" id="IPR014043">
    <property type="entry name" value="Acyl_transferase_dom"/>
</dbReference>
<dbReference type="EMBL" id="KZ825069">
    <property type="protein sequence ID" value="RAH55369.1"/>
    <property type="molecule type" value="Genomic_DNA"/>
</dbReference>